<dbReference type="OrthoDB" id="6415662at2759"/>
<dbReference type="InterPro" id="IPR007110">
    <property type="entry name" value="Ig-like_dom"/>
</dbReference>
<dbReference type="Gene3D" id="2.60.40.10">
    <property type="entry name" value="Immunoglobulins"/>
    <property type="match status" value="1"/>
</dbReference>
<dbReference type="EMBL" id="CAACVG010008939">
    <property type="protein sequence ID" value="VEN51559.1"/>
    <property type="molecule type" value="Genomic_DNA"/>
</dbReference>
<dbReference type="InterPro" id="IPR036179">
    <property type="entry name" value="Ig-like_dom_sf"/>
</dbReference>
<evidence type="ECO:0000313" key="3">
    <source>
        <dbReference type="Proteomes" id="UP000410492"/>
    </source>
</evidence>
<dbReference type="AlphaFoldDB" id="A0A653CV54"/>
<dbReference type="FunFam" id="2.60.40.10:FF:000437">
    <property type="entry name" value="Beat-IIIc, isoform A"/>
    <property type="match status" value="1"/>
</dbReference>
<dbReference type="Proteomes" id="UP000410492">
    <property type="component" value="Unassembled WGS sequence"/>
</dbReference>
<accession>A0A653CV54</accession>
<protein>
    <recommendedName>
        <fullName evidence="1">Ig-like domain-containing protein</fullName>
    </recommendedName>
</protein>
<feature type="non-terminal residue" evidence="2">
    <location>
        <position position="1"/>
    </location>
</feature>
<keyword evidence="3" id="KW-1185">Reference proteome</keyword>
<evidence type="ECO:0000259" key="1">
    <source>
        <dbReference type="PROSITE" id="PS50835"/>
    </source>
</evidence>
<dbReference type="PROSITE" id="PS50835">
    <property type="entry name" value="IG_LIKE"/>
    <property type="match status" value="1"/>
</dbReference>
<gene>
    <name evidence="2" type="ORF">CALMAC_LOCUS11974</name>
</gene>
<reference evidence="2 3" key="1">
    <citation type="submission" date="2019-01" db="EMBL/GenBank/DDBJ databases">
        <authorList>
            <person name="Sayadi A."/>
        </authorList>
    </citation>
    <scope>NUCLEOTIDE SEQUENCE [LARGE SCALE GENOMIC DNA]</scope>
</reference>
<proteinExistence type="predicted"/>
<dbReference type="PANTHER" id="PTHR21261">
    <property type="entry name" value="BEAT PROTEIN"/>
    <property type="match status" value="1"/>
</dbReference>
<dbReference type="InterPro" id="IPR013783">
    <property type="entry name" value="Ig-like_fold"/>
</dbReference>
<evidence type="ECO:0000313" key="2">
    <source>
        <dbReference type="EMBL" id="VEN51559.1"/>
    </source>
</evidence>
<sequence length="119" mass="13555">FTALSSTGNSGLKWVRVAVPQYRIPGESATFHCDYDLGNDTLYAVKWYKEHEEFYRFVPKARPQKTWYKVEGVHVDTSKSDSKKVVLHSVSWRTSGLFRCEVSAEAPSFASAQSEARME</sequence>
<organism evidence="2 3">
    <name type="scientific">Callosobruchus maculatus</name>
    <name type="common">Southern cowpea weevil</name>
    <name type="synonym">Pulse bruchid</name>
    <dbReference type="NCBI Taxonomy" id="64391"/>
    <lineage>
        <taxon>Eukaryota</taxon>
        <taxon>Metazoa</taxon>
        <taxon>Ecdysozoa</taxon>
        <taxon>Arthropoda</taxon>
        <taxon>Hexapoda</taxon>
        <taxon>Insecta</taxon>
        <taxon>Pterygota</taxon>
        <taxon>Neoptera</taxon>
        <taxon>Endopterygota</taxon>
        <taxon>Coleoptera</taxon>
        <taxon>Polyphaga</taxon>
        <taxon>Cucujiformia</taxon>
        <taxon>Chrysomeloidea</taxon>
        <taxon>Chrysomelidae</taxon>
        <taxon>Bruchinae</taxon>
        <taxon>Bruchini</taxon>
        <taxon>Callosobruchus</taxon>
    </lineage>
</organism>
<feature type="domain" description="Ig-like" evidence="1">
    <location>
        <begin position="26"/>
        <end position="119"/>
    </location>
</feature>
<dbReference type="SUPFAM" id="SSF48726">
    <property type="entry name" value="Immunoglobulin"/>
    <property type="match status" value="1"/>
</dbReference>
<feature type="non-terminal residue" evidence="2">
    <location>
        <position position="119"/>
    </location>
</feature>
<dbReference type="PANTHER" id="PTHR21261:SF14">
    <property type="entry name" value="BEATEN PATH IV, ISOFORM B"/>
    <property type="match status" value="1"/>
</dbReference>
<name>A0A653CV54_CALMS</name>